<dbReference type="GO" id="GO:0050518">
    <property type="term" value="F:2-C-methyl-D-erythritol 4-phosphate cytidylyltransferase activity"/>
    <property type="evidence" value="ECO:0007669"/>
    <property type="project" value="UniProtKB-UniRule"/>
</dbReference>
<dbReference type="SUPFAM" id="SSF53448">
    <property type="entry name" value="Nucleotide-diphospho-sugar transferases"/>
    <property type="match status" value="1"/>
</dbReference>
<dbReference type="RefSeq" id="WP_146527622.1">
    <property type="nucleotide sequence ID" value="NZ_SJPV01000005.1"/>
</dbReference>
<evidence type="ECO:0000256" key="3">
    <source>
        <dbReference type="HAMAP-Rule" id="MF_00108"/>
    </source>
</evidence>
<proteinExistence type="inferred from homology"/>
<accession>A0A5C6DQJ1</accession>
<comment type="catalytic activity">
    <reaction evidence="3">
        <text>2-C-methyl-D-erythritol 4-phosphate + CTP + H(+) = 4-CDP-2-C-methyl-D-erythritol + diphosphate</text>
        <dbReference type="Rhea" id="RHEA:13429"/>
        <dbReference type="ChEBI" id="CHEBI:15378"/>
        <dbReference type="ChEBI" id="CHEBI:33019"/>
        <dbReference type="ChEBI" id="CHEBI:37563"/>
        <dbReference type="ChEBI" id="CHEBI:57823"/>
        <dbReference type="ChEBI" id="CHEBI:58262"/>
        <dbReference type="EC" id="2.7.7.60"/>
    </reaction>
</comment>
<dbReference type="Proteomes" id="UP000319143">
    <property type="component" value="Unassembled WGS sequence"/>
</dbReference>
<dbReference type="InterPro" id="IPR029044">
    <property type="entry name" value="Nucleotide-diphossugar_trans"/>
</dbReference>
<dbReference type="GO" id="GO:0019288">
    <property type="term" value="P:isopentenyl diphosphate biosynthetic process, methylerythritol 4-phosphate pathway"/>
    <property type="evidence" value="ECO:0007669"/>
    <property type="project" value="UniProtKB-UniRule"/>
</dbReference>
<evidence type="ECO:0000256" key="2">
    <source>
        <dbReference type="ARBA" id="ARBA00022695"/>
    </source>
</evidence>
<dbReference type="EC" id="2.7.7.60" evidence="3"/>
<feature type="site" description="Transition state stabilizer" evidence="3">
    <location>
        <position position="33"/>
    </location>
</feature>
<keyword evidence="1 3" id="KW-0808">Transferase</keyword>
<keyword evidence="3" id="KW-0414">Isoprene biosynthesis</keyword>
<keyword evidence="2 3" id="KW-0548">Nucleotidyltransferase</keyword>
<dbReference type="HAMAP" id="MF_00108">
    <property type="entry name" value="IspD"/>
    <property type="match status" value="1"/>
</dbReference>
<dbReference type="UniPathway" id="UPA00056">
    <property type="reaction ID" value="UER00093"/>
</dbReference>
<dbReference type="NCBIfam" id="TIGR00453">
    <property type="entry name" value="ispD"/>
    <property type="match status" value="1"/>
</dbReference>
<dbReference type="Gene3D" id="3.90.550.10">
    <property type="entry name" value="Spore Coat Polysaccharide Biosynthesis Protein SpsA, Chain A"/>
    <property type="match status" value="1"/>
</dbReference>
<dbReference type="PANTHER" id="PTHR32125:SF4">
    <property type="entry name" value="2-C-METHYL-D-ERYTHRITOL 4-PHOSPHATE CYTIDYLYLTRANSFERASE, CHLOROPLASTIC"/>
    <property type="match status" value="1"/>
</dbReference>
<dbReference type="InterPro" id="IPR050088">
    <property type="entry name" value="IspD/TarI_cytidylyltransf_bact"/>
</dbReference>
<protein>
    <recommendedName>
        <fullName evidence="3">2-C-methyl-D-erythritol 4-phosphate cytidylyltransferase</fullName>
        <ecNumber evidence="3">2.7.7.60</ecNumber>
    </recommendedName>
    <alternativeName>
        <fullName evidence="3">4-diphosphocytidyl-2C-methyl-D-erythritol synthase</fullName>
    </alternativeName>
    <alternativeName>
        <fullName evidence="3">MEP cytidylyltransferase</fullName>
        <shortName evidence="3">MCT</shortName>
    </alternativeName>
</protein>
<name>A0A5C6DQJ1_9BACT</name>
<organism evidence="4 5">
    <name type="scientific">Novipirellula artificiosorum</name>
    <dbReference type="NCBI Taxonomy" id="2528016"/>
    <lineage>
        <taxon>Bacteria</taxon>
        <taxon>Pseudomonadati</taxon>
        <taxon>Planctomycetota</taxon>
        <taxon>Planctomycetia</taxon>
        <taxon>Pirellulales</taxon>
        <taxon>Pirellulaceae</taxon>
        <taxon>Novipirellula</taxon>
    </lineage>
</organism>
<dbReference type="CDD" id="cd02516">
    <property type="entry name" value="CDP-ME_synthetase"/>
    <property type="match status" value="1"/>
</dbReference>
<dbReference type="AlphaFoldDB" id="A0A5C6DQJ1"/>
<gene>
    <name evidence="3 4" type="primary">ispD</name>
    <name evidence="4" type="ORF">Poly41_34150</name>
</gene>
<dbReference type="Pfam" id="PF01128">
    <property type="entry name" value="IspD"/>
    <property type="match status" value="1"/>
</dbReference>
<sequence>MIDDAPPRPKESSIAAILPAAGSGRRFGSHENKLFALLAGEPIWFHAARTLANQPEIGRIVLAVSEHDRTAFEDRFAPWVKQLSIECVLGGKQRTDSVLAGLDCVSGDKSIEMVAIHDAARPLVRAADLSAVFQRAYQTGAALLATPVAGTLKRQINAGDDSLTVDRRELWVALTPQVFHLDLLQRAYQRYRGRPATDDAELVERMGHPVALVHGGADNIKITHPEDLLVAEAILACQKPS</sequence>
<reference evidence="4 5" key="1">
    <citation type="submission" date="2019-02" db="EMBL/GenBank/DDBJ databases">
        <title>Deep-cultivation of Planctomycetes and their phenomic and genomic characterization uncovers novel biology.</title>
        <authorList>
            <person name="Wiegand S."/>
            <person name="Jogler M."/>
            <person name="Boedeker C."/>
            <person name="Pinto D."/>
            <person name="Vollmers J."/>
            <person name="Rivas-Marin E."/>
            <person name="Kohn T."/>
            <person name="Peeters S.H."/>
            <person name="Heuer A."/>
            <person name="Rast P."/>
            <person name="Oberbeckmann S."/>
            <person name="Bunk B."/>
            <person name="Jeske O."/>
            <person name="Meyerdierks A."/>
            <person name="Storesund J.E."/>
            <person name="Kallscheuer N."/>
            <person name="Luecker S."/>
            <person name="Lage O.M."/>
            <person name="Pohl T."/>
            <person name="Merkel B.J."/>
            <person name="Hornburger P."/>
            <person name="Mueller R.-W."/>
            <person name="Bruemmer F."/>
            <person name="Labrenz M."/>
            <person name="Spormann A.M."/>
            <person name="Op Den Camp H."/>
            <person name="Overmann J."/>
            <person name="Amann R."/>
            <person name="Jetten M.S.M."/>
            <person name="Mascher T."/>
            <person name="Medema M.H."/>
            <person name="Devos D.P."/>
            <person name="Kaster A.-K."/>
            <person name="Ovreas L."/>
            <person name="Rohde M."/>
            <person name="Galperin M.Y."/>
            <person name="Jogler C."/>
        </authorList>
    </citation>
    <scope>NUCLEOTIDE SEQUENCE [LARGE SCALE GENOMIC DNA]</scope>
    <source>
        <strain evidence="4 5">Poly41</strain>
    </source>
</reference>
<dbReference type="InterPro" id="IPR001228">
    <property type="entry name" value="IspD"/>
</dbReference>
<dbReference type="FunFam" id="3.90.550.10:FF:000003">
    <property type="entry name" value="2-C-methyl-D-erythritol 4-phosphate cytidylyltransferase"/>
    <property type="match status" value="1"/>
</dbReference>
<comment type="pathway">
    <text evidence="3">Isoprenoid biosynthesis; isopentenyl diphosphate biosynthesis via DXP pathway; isopentenyl diphosphate from 1-deoxy-D-xylulose 5-phosphate: step 2/6.</text>
</comment>
<dbReference type="PANTHER" id="PTHR32125">
    <property type="entry name" value="2-C-METHYL-D-ERYTHRITOL 4-PHOSPHATE CYTIDYLYLTRANSFERASE, CHLOROPLASTIC"/>
    <property type="match status" value="1"/>
</dbReference>
<comment type="function">
    <text evidence="3">Catalyzes the formation of 4-diphosphocytidyl-2-C-methyl-D-erythritol from CTP and 2-C-methyl-D-erythritol 4-phosphate (MEP).</text>
</comment>
<feature type="site" description="Positions MEP for the nucleophilic attack" evidence="3">
    <location>
        <position position="167"/>
    </location>
</feature>
<dbReference type="EMBL" id="SJPV01000005">
    <property type="protein sequence ID" value="TWU37286.1"/>
    <property type="molecule type" value="Genomic_DNA"/>
</dbReference>
<dbReference type="InterPro" id="IPR034683">
    <property type="entry name" value="IspD/TarI"/>
</dbReference>
<evidence type="ECO:0000256" key="1">
    <source>
        <dbReference type="ARBA" id="ARBA00022679"/>
    </source>
</evidence>
<evidence type="ECO:0000313" key="5">
    <source>
        <dbReference type="Proteomes" id="UP000319143"/>
    </source>
</evidence>
<evidence type="ECO:0000313" key="4">
    <source>
        <dbReference type="EMBL" id="TWU37286.1"/>
    </source>
</evidence>
<feature type="site" description="Transition state stabilizer" evidence="3">
    <location>
        <position position="26"/>
    </location>
</feature>
<dbReference type="OrthoDB" id="9806837at2"/>
<comment type="similarity">
    <text evidence="3">Belongs to the IspD/TarI cytidylyltransferase family. IspD subfamily.</text>
</comment>
<comment type="caution">
    <text evidence="4">The sequence shown here is derived from an EMBL/GenBank/DDBJ whole genome shotgun (WGS) entry which is preliminary data.</text>
</comment>
<feature type="site" description="Positions MEP for the nucleophilic attack" evidence="3">
    <location>
        <position position="221"/>
    </location>
</feature>
<keyword evidence="5" id="KW-1185">Reference proteome</keyword>